<gene>
    <name evidence="2" type="ORF">Sradi_3188100</name>
</gene>
<evidence type="ECO:0000259" key="1">
    <source>
        <dbReference type="PROSITE" id="PS50878"/>
    </source>
</evidence>
<feature type="domain" description="Reverse transcriptase" evidence="1">
    <location>
        <begin position="54"/>
        <end position="324"/>
    </location>
</feature>
<comment type="caution">
    <text evidence="2">The sequence shown here is derived from an EMBL/GenBank/DDBJ whole genome shotgun (WGS) entry which is preliminary data.</text>
</comment>
<dbReference type="InterPro" id="IPR043502">
    <property type="entry name" value="DNA/RNA_pol_sf"/>
</dbReference>
<evidence type="ECO:0000313" key="2">
    <source>
        <dbReference type="EMBL" id="KAL0378826.1"/>
    </source>
</evidence>
<reference evidence="2" key="2">
    <citation type="journal article" date="2024" name="Plant">
        <title>Genomic evolution and insights into agronomic trait innovations of Sesamum species.</title>
        <authorList>
            <person name="Miao H."/>
            <person name="Wang L."/>
            <person name="Qu L."/>
            <person name="Liu H."/>
            <person name="Sun Y."/>
            <person name="Le M."/>
            <person name="Wang Q."/>
            <person name="Wei S."/>
            <person name="Zheng Y."/>
            <person name="Lin W."/>
            <person name="Duan Y."/>
            <person name="Cao H."/>
            <person name="Xiong S."/>
            <person name="Wang X."/>
            <person name="Wei L."/>
            <person name="Li C."/>
            <person name="Ma Q."/>
            <person name="Ju M."/>
            <person name="Zhao R."/>
            <person name="Li G."/>
            <person name="Mu C."/>
            <person name="Tian Q."/>
            <person name="Mei H."/>
            <person name="Zhang T."/>
            <person name="Gao T."/>
            <person name="Zhang H."/>
        </authorList>
    </citation>
    <scope>NUCLEOTIDE SEQUENCE</scope>
    <source>
        <strain evidence="2">G02</strain>
    </source>
</reference>
<dbReference type="PANTHER" id="PTHR33116:SF86">
    <property type="entry name" value="REVERSE TRANSCRIPTASE DOMAIN-CONTAINING PROTEIN"/>
    <property type="match status" value="1"/>
</dbReference>
<dbReference type="Pfam" id="PF00078">
    <property type="entry name" value="RVT_1"/>
    <property type="match status" value="1"/>
</dbReference>
<dbReference type="SUPFAM" id="SSF56672">
    <property type="entry name" value="DNA/RNA polymerases"/>
    <property type="match status" value="1"/>
</dbReference>
<protein>
    <recommendedName>
        <fullName evidence="1">Reverse transcriptase domain-containing protein</fullName>
    </recommendedName>
</protein>
<accession>A0AAW2RHC9</accession>
<dbReference type="CDD" id="cd01650">
    <property type="entry name" value="RT_nLTR_like"/>
    <property type="match status" value="1"/>
</dbReference>
<reference evidence="2" key="1">
    <citation type="submission" date="2020-06" db="EMBL/GenBank/DDBJ databases">
        <authorList>
            <person name="Li T."/>
            <person name="Hu X."/>
            <person name="Zhang T."/>
            <person name="Song X."/>
            <person name="Zhang H."/>
            <person name="Dai N."/>
            <person name="Sheng W."/>
            <person name="Hou X."/>
            <person name="Wei L."/>
        </authorList>
    </citation>
    <scope>NUCLEOTIDE SEQUENCE</scope>
    <source>
        <strain evidence="2">G02</strain>
        <tissue evidence="2">Leaf</tissue>
    </source>
</reference>
<name>A0AAW2RHC9_SESRA</name>
<organism evidence="2">
    <name type="scientific">Sesamum radiatum</name>
    <name type="common">Black benniseed</name>
    <dbReference type="NCBI Taxonomy" id="300843"/>
    <lineage>
        <taxon>Eukaryota</taxon>
        <taxon>Viridiplantae</taxon>
        <taxon>Streptophyta</taxon>
        <taxon>Embryophyta</taxon>
        <taxon>Tracheophyta</taxon>
        <taxon>Spermatophyta</taxon>
        <taxon>Magnoliopsida</taxon>
        <taxon>eudicotyledons</taxon>
        <taxon>Gunneridae</taxon>
        <taxon>Pentapetalae</taxon>
        <taxon>asterids</taxon>
        <taxon>lamiids</taxon>
        <taxon>Lamiales</taxon>
        <taxon>Pedaliaceae</taxon>
        <taxon>Sesamum</taxon>
    </lineage>
</organism>
<dbReference type="PANTHER" id="PTHR33116">
    <property type="entry name" value="REVERSE TRANSCRIPTASE ZINC-BINDING DOMAIN-CONTAINING PROTEIN-RELATED-RELATED"/>
    <property type="match status" value="1"/>
</dbReference>
<dbReference type="AlphaFoldDB" id="A0AAW2RHC9"/>
<dbReference type="EMBL" id="JACGWJ010000013">
    <property type="protein sequence ID" value="KAL0378826.1"/>
    <property type="molecule type" value="Genomic_DNA"/>
</dbReference>
<proteinExistence type="predicted"/>
<dbReference type="InterPro" id="IPR000477">
    <property type="entry name" value="RT_dom"/>
</dbReference>
<sequence>MNEQLVQPFTASEVRNALFSMSPFKSPGPDGMPPLFFQKLWHIVGSDVTRSVLSMLNDVHLLHKMNFTHIVLIPKRTNPETVSHFRPISLCNTMVKIASKCVANRLKLILDHVISPSQSAFIPNRLITDNVLIAFELNHFVKNRTRGRTGCFALKLDMSKAYDRVEWHFLREILSRIGIHEQFVRLIMSLVTTVSYSLMLNGSQFGYFKPDRGLRQGDPLSQYLFLFVAEVFSSMLQTTIDRREMEGIEVSRGAPRISHLLFADDTIIFGKATEEAMLTLVRVLDIYAAASGQEINLEKSSITISRNIQVENQRRLATILGVQITVKYERYLGLPAVAGRSRSELFQSVKDRIWARIDGWNSKLLSQVGRAVLVKSVLQSIPTYLMSCFRMPDYVLEDVERISAKFLWYNRGEKRTHWLRWHKLCL</sequence>
<dbReference type="PROSITE" id="PS50878">
    <property type="entry name" value="RT_POL"/>
    <property type="match status" value="1"/>
</dbReference>